<keyword evidence="1" id="KW-0812">Transmembrane</keyword>
<dbReference type="OrthoDB" id="123523at2"/>
<evidence type="ECO:0000313" key="3">
    <source>
        <dbReference type="Proteomes" id="UP000290253"/>
    </source>
</evidence>
<comment type="caution">
    <text evidence="2">The sequence shown here is derived from an EMBL/GenBank/DDBJ whole genome shotgun (WGS) entry which is preliminary data.</text>
</comment>
<keyword evidence="1" id="KW-0472">Membrane</keyword>
<feature type="transmembrane region" description="Helical" evidence="1">
    <location>
        <begin position="31"/>
        <end position="47"/>
    </location>
</feature>
<dbReference type="RefSeq" id="WP_129207694.1">
    <property type="nucleotide sequence ID" value="NZ_BMGU01000001.1"/>
</dbReference>
<keyword evidence="1" id="KW-1133">Transmembrane helix</keyword>
<evidence type="ECO:0000313" key="2">
    <source>
        <dbReference type="EMBL" id="RXS97915.1"/>
    </source>
</evidence>
<dbReference type="Proteomes" id="UP000290253">
    <property type="component" value="Unassembled WGS sequence"/>
</dbReference>
<dbReference type="AlphaFoldDB" id="A0A4Q1SKC7"/>
<reference evidence="2 3" key="1">
    <citation type="journal article" date="2016" name="Int. J. Syst. Evol. Microbiol.">
        <title>Acidipila dinghuensis sp. nov., an acidobacterium isolated from forest soil.</title>
        <authorList>
            <person name="Jiang Y.W."/>
            <person name="Wang J."/>
            <person name="Chen M.H."/>
            <person name="Lv Y.Y."/>
            <person name="Qiu L.H."/>
        </authorList>
    </citation>
    <scope>NUCLEOTIDE SEQUENCE [LARGE SCALE GENOMIC DNA]</scope>
    <source>
        <strain evidence="2 3">DHOF10</strain>
    </source>
</reference>
<proteinExistence type="predicted"/>
<keyword evidence="3" id="KW-1185">Reference proteome</keyword>
<gene>
    <name evidence="2" type="ORF">ESZ00_08680</name>
</gene>
<accession>A0A4Q1SKC7</accession>
<protein>
    <submittedName>
        <fullName evidence="2">Uncharacterized protein</fullName>
    </submittedName>
</protein>
<organism evidence="2 3">
    <name type="scientific">Silvibacterium dinghuense</name>
    <dbReference type="NCBI Taxonomy" id="1560006"/>
    <lineage>
        <taxon>Bacteria</taxon>
        <taxon>Pseudomonadati</taxon>
        <taxon>Acidobacteriota</taxon>
        <taxon>Terriglobia</taxon>
        <taxon>Terriglobales</taxon>
        <taxon>Acidobacteriaceae</taxon>
        <taxon>Silvibacterium</taxon>
    </lineage>
</organism>
<name>A0A4Q1SKC7_9BACT</name>
<evidence type="ECO:0000256" key="1">
    <source>
        <dbReference type="SAM" id="Phobius"/>
    </source>
</evidence>
<sequence length="65" mass="7271">MRRSTIWFLIAALWLVNAGIAFGSRVPKRAILPAGIALAFAATGVLQRRREEAAMRRPRIPEQVK</sequence>
<dbReference type="EMBL" id="SDMK01000001">
    <property type="protein sequence ID" value="RXS97915.1"/>
    <property type="molecule type" value="Genomic_DNA"/>
</dbReference>